<dbReference type="FunFam" id="2.30.30.30:FF:000001">
    <property type="entry name" value="50S ribosomal protein L2"/>
    <property type="match status" value="1"/>
</dbReference>
<evidence type="ECO:0000313" key="10">
    <source>
        <dbReference type="Proteomes" id="UP000824988"/>
    </source>
</evidence>
<dbReference type="GO" id="GO:0019843">
    <property type="term" value="F:rRNA binding"/>
    <property type="evidence" value="ECO:0007669"/>
    <property type="project" value="UniProtKB-UniRule"/>
</dbReference>
<organism evidence="9 10">
    <name type="scientific">Methylogaea oryzae</name>
    <dbReference type="NCBI Taxonomy" id="1295382"/>
    <lineage>
        <taxon>Bacteria</taxon>
        <taxon>Pseudomonadati</taxon>
        <taxon>Pseudomonadota</taxon>
        <taxon>Gammaproteobacteria</taxon>
        <taxon>Methylococcales</taxon>
        <taxon>Methylococcaceae</taxon>
        <taxon>Methylogaea</taxon>
    </lineage>
</organism>
<keyword evidence="5" id="KW-0694">RNA-binding</keyword>
<dbReference type="Pfam" id="PF00181">
    <property type="entry name" value="Ribosomal_L2_N"/>
    <property type="match status" value="1"/>
</dbReference>
<dbReference type="SMART" id="SM01382">
    <property type="entry name" value="Ribosomal_L2_C"/>
    <property type="match status" value="1"/>
</dbReference>
<dbReference type="FunFam" id="2.40.50.140:FF:000003">
    <property type="entry name" value="50S ribosomal protein L2"/>
    <property type="match status" value="1"/>
</dbReference>
<gene>
    <name evidence="5 9" type="primary">rplB</name>
    <name evidence="9" type="ORF">MoryE10_03860</name>
</gene>
<dbReference type="InterPro" id="IPR022669">
    <property type="entry name" value="Ribosomal_uL2_C"/>
</dbReference>
<evidence type="ECO:0000256" key="5">
    <source>
        <dbReference type="HAMAP-Rule" id="MF_01320"/>
    </source>
</evidence>
<dbReference type="InterPro" id="IPR022666">
    <property type="entry name" value="Ribosomal_uL2_RNA-bd_dom"/>
</dbReference>
<dbReference type="RefSeq" id="WP_221048048.1">
    <property type="nucleotide sequence ID" value="NZ_AP019782.1"/>
</dbReference>
<keyword evidence="10" id="KW-1185">Reference proteome</keyword>
<keyword evidence="5" id="KW-0699">rRNA-binding</keyword>
<evidence type="ECO:0000256" key="3">
    <source>
        <dbReference type="ARBA" id="ARBA00023274"/>
    </source>
</evidence>
<keyword evidence="3 5" id="KW-0687">Ribonucleoprotein</keyword>
<comment type="similarity">
    <text evidence="1 5">Belongs to the universal ribosomal protein uL2 family.</text>
</comment>
<proteinExistence type="inferred from homology"/>
<dbReference type="Proteomes" id="UP000824988">
    <property type="component" value="Chromosome"/>
</dbReference>
<dbReference type="GO" id="GO:0003735">
    <property type="term" value="F:structural constituent of ribosome"/>
    <property type="evidence" value="ECO:0007669"/>
    <property type="project" value="InterPro"/>
</dbReference>
<comment type="subunit">
    <text evidence="5">Part of the 50S ribosomal subunit. Forms a bridge to the 30S subunit in the 70S ribosome.</text>
</comment>
<dbReference type="SMART" id="SM01383">
    <property type="entry name" value="Ribosomal_L2"/>
    <property type="match status" value="1"/>
</dbReference>
<evidence type="ECO:0000256" key="6">
    <source>
        <dbReference type="SAM" id="MobiDB-lite"/>
    </source>
</evidence>
<evidence type="ECO:0000256" key="1">
    <source>
        <dbReference type="ARBA" id="ARBA00005636"/>
    </source>
</evidence>
<dbReference type="GO" id="GO:0016740">
    <property type="term" value="F:transferase activity"/>
    <property type="evidence" value="ECO:0007669"/>
    <property type="project" value="InterPro"/>
</dbReference>
<evidence type="ECO:0000313" key="9">
    <source>
        <dbReference type="EMBL" id="BBL69780.1"/>
    </source>
</evidence>
<dbReference type="EMBL" id="AP019782">
    <property type="protein sequence ID" value="BBL69780.1"/>
    <property type="molecule type" value="Genomic_DNA"/>
</dbReference>
<evidence type="ECO:0000256" key="4">
    <source>
        <dbReference type="ARBA" id="ARBA00035242"/>
    </source>
</evidence>
<comment type="function">
    <text evidence="5">One of the primary rRNA binding proteins. Required for association of the 30S and 50S subunits to form the 70S ribosome, for tRNA binding and peptide bond formation. It has been suggested to have peptidyltransferase activity; this is somewhat controversial. Makes several contacts with the 16S rRNA in the 70S ribosome.</text>
</comment>
<dbReference type="PANTHER" id="PTHR13691">
    <property type="entry name" value="RIBOSOMAL PROTEIN L2"/>
    <property type="match status" value="1"/>
</dbReference>
<sequence>MAIIKKKPTSAGTRFVVKVRTDGLHKGKPVRSLVENLAKNGGRNSVGRITVRHQGGGHKRQYRLIDFKRNKVGVAGKVERIEYDPNRSANIALILYRDGERRYIVAPKGLAVGDEVVSGDFVPVKTGNCMPLRNMPVGSIIHCVELKPGRGAQLARSAGASVQMVAKEGAYATIRLRSGEMRKVPADCKGVFGEVGNSEHNLRSLGKAGASRWRGIRPTVRGVVMNPVDHPHGGGEGRTSGGRHPVTPWGIPTKGYKTRHNKRTGKLIVRSRKAK</sequence>
<dbReference type="InterPro" id="IPR005880">
    <property type="entry name" value="Ribosomal_uL2_bac/org-type"/>
</dbReference>
<dbReference type="HAMAP" id="MF_01320_B">
    <property type="entry name" value="Ribosomal_uL2_B"/>
    <property type="match status" value="1"/>
</dbReference>
<accession>A0A8D5AL39</accession>
<dbReference type="FunFam" id="4.10.950.10:FF:000001">
    <property type="entry name" value="50S ribosomal protein L2"/>
    <property type="match status" value="1"/>
</dbReference>
<dbReference type="GO" id="GO:0015934">
    <property type="term" value="C:large ribosomal subunit"/>
    <property type="evidence" value="ECO:0007669"/>
    <property type="project" value="InterPro"/>
</dbReference>
<name>A0A8D5AL39_9GAMM</name>
<keyword evidence="2 5" id="KW-0689">Ribosomal protein</keyword>
<dbReference type="NCBIfam" id="TIGR01171">
    <property type="entry name" value="rplB_bact"/>
    <property type="match status" value="1"/>
</dbReference>
<feature type="domain" description="Large ribosomal subunit protein uL2 C-terminal" evidence="7">
    <location>
        <begin position="124"/>
        <end position="252"/>
    </location>
</feature>
<dbReference type="Pfam" id="PF03947">
    <property type="entry name" value="Ribosomal_L2_C"/>
    <property type="match status" value="1"/>
</dbReference>
<dbReference type="PROSITE" id="PS00467">
    <property type="entry name" value="RIBOSOMAL_L2"/>
    <property type="match status" value="1"/>
</dbReference>
<evidence type="ECO:0000259" key="8">
    <source>
        <dbReference type="SMART" id="SM01383"/>
    </source>
</evidence>
<evidence type="ECO:0000259" key="7">
    <source>
        <dbReference type="SMART" id="SM01382"/>
    </source>
</evidence>
<dbReference type="PIRSF" id="PIRSF002158">
    <property type="entry name" value="Ribosomal_L2"/>
    <property type="match status" value="1"/>
</dbReference>
<dbReference type="KEGG" id="moz:MoryE10_03860"/>
<evidence type="ECO:0000256" key="2">
    <source>
        <dbReference type="ARBA" id="ARBA00022980"/>
    </source>
</evidence>
<dbReference type="GO" id="GO:0002181">
    <property type="term" value="P:cytoplasmic translation"/>
    <property type="evidence" value="ECO:0007669"/>
    <property type="project" value="TreeGrafter"/>
</dbReference>
<dbReference type="PANTHER" id="PTHR13691:SF5">
    <property type="entry name" value="LARGE RIBOSOMAL SUBUNIT PROTEIN UL2M"/>
    <property type="match status" value="1"/>
</dbReference>
<dbReference type="InterPro" id="IPR002171">
    <property type="entry name" value="Ribosomal_uL2"/>
</dbReference>
<feature type="region of interest" description="Disordered" evidence="6">
    <location>
        <begin position="223"/>
        <end position="258"/>
    </location>
</feature>
<dbReference type="InterPro" id="IPR022671">
    <property type="entry name" value="Ribosomal_uL2_CS"/>
</dbReference>
<dbReference type="AlphaFoldDB" id="A0A8D5AL39"/>
<protein>
    <recommendedName>
        <fullName evidence="4 5">Large ribosomal subunit protein uL2</fullName>
    </recommendedName>
</protein>
<feature type="domain" description="Large ribosomal subunit protein uL2 RNA-binding" evidence="8">
    <location>
        <begin position="42"/>
        <end position="118"/>
    </location>
</feature>
<reference evidence="9" key="1">
    <citation type="submission" date="2019-06" db="EMBL/GenBank/DDBJ databases">
        <title>Complete genome sequence of Methylogaea oryzae strain JCM16910.</title>
        <authorList>
            <person name="Asakawa S."/>
        </authorList>
    </citation>
    <scope>NUCLEOTIDE SEQUENCE</scope>
    <source>
        <strain evidence="9">E10</strain>
    </source>
</reference>